<evidence type="ECO:0000313" key="1">
    <source>
        <dbReference type="EMBL" id="SPJ70980.1"/>
    </source>
</evidence>
<gene>
    <name evidence="1" type="ORF">FTOL_00708</name>
</gene>
<proteinExistence type="predicted"/>
<sequence>MFNRVNTMQNTISYVPAHLSKVLYIPRHTAETTHFAVYDITQQYADKLGSLPMGSEGYKVELCLLRKPGGYHAGDDARFLVNFDGCGLVSIQERCIGRQPLEGDISRSDNDTNNVLIHDTTSEVVEQLSIETSYPLPNKETKRQLIRYPYLTISSKSADNETQLSGLEWQVHPVDKGPLRYELVDLEQRRRGNGESSTLAIYHHHGFENDLPTSYSHGVLLLPFDSPPAFDITVVSSLLILLSTVRKQSTVQKQSRIRSLIACL</sequence>
<reference evidence="1" key="1">
    <citation type="submission" date="2018-03" db="EMBL/GenBank/DDBJ databases">
        <authorList>
            <person name="Guldener U."/>
        </authorList>
    </citation>
    <scope>NUCLEOTIDE SEQUENCE</scope>
</reference>
<comment type="caution">
    <text evidence="1">The sequence shown here is derived from an EMBL/GenBank/DDBJ whole genome shotgun (WGS) entry which is preliminary data.</text>
</comment>
<evidence type="ECO:0000313" key="2">
    <source>
        <dbReference type="Proteomes" id="UP001187734"/>
    </source>
</evidence>
<organism evidence="1 2">
    <name type="scientific">Fusarium torulosum</name>
    <dbReference type="NCBI Taxonomy" id="33205"/>
    <lineage>
        <taxon>Eukaryota</taxon>
        <taxon>Fungi</taxon>
        <taxon>Dikarya</taxon>
        <taxon>Ascomycota</taxon>
        <taxon>Pezizomycotina</taxon>
        <taxon>Sordariomycetes</taxon>
        <taxon>Hypocreomycetidae</taxon>
        <taxon>Hypocreales</taxon>
        <taxon>Nectriaceae</taxon>
        <taxon>Fusarium</taxon>
    </lineage>
</organism>
<name>A0AAE8SCR2_9HYPO</name>
<keyword evidence="2" id="KW-1185">Reference proteome</keyword>
<dbReference type="Proteomes" id="UP001187734">
    <property type="component" value="Unassembled WGS sequence"/>
</dbReference>
<accession>A0AAE8SCR2</accession>
<dbReference type="AlphaFoldDB" id="A0AAE8SCR2"/>
<dbReference type="EMBL" id="ONZP01000026">
    <property type="protein sequence ID" value="SPJ70980.1"/>
    <property type="molecule type" value="Genomic_DNA"/>
</dbReference>
<protein>
    <submittedName>
        <fullName evidence="1">Uncharacterized protein</fullName>
    </submittedName>
</protein>